<keyword evidence="7" id="KW-1185">Reference proteome</keyword>
<dbReference type="InterPro" id="IPR040079">
    <property type="entry name" value="Glutathione_S-Trfase"/>
</dbReference>
<proteinExistence type="inferred from homology"/>
<evidence type="ECO:0008006" key="8">
    <source>
        <dbReference type="Google" id="ProtNLM"/>
    </source>
</evidence>
<feature type="domain" description="GST C-terminal" evidence="5">
    <location>
        <begin position="136"/>
        <end position="260"/>
    </location>
</feature>
<dbReference type="SUPFAM" id="SSF52833">
    <property type="entry name" value="Thioredoxin-like"/>
    <property type="match status" value="1"/>
</dbReference>
<dbReference type="Pfam" id="PF00043">
    <property type="entry name" value="GST_C"/>
    <property type="match status" value="1"/>
</dbReference>
<dbReference type="InterPro" id="IPR036282">
    <property type="entry name" value="Glutathione-S-Trfase_C_sf"/>
</dbReference>
<dbReference type="Proteomes" id="UP001144673">
    <property type="component" value="Unassembled WGS sequence"/>
</dbReference>
<dbReference type="SFLD" id="SFLDG00358">
    <property type="entry name" value="Main_(cytGST)"/>
    <property type="match status" value="1"/>
</dbReference>
<evidence type="ECO:0000313" key="7">
    <source>
        <dbReference type="Proteomes" id="UP001144673"/>
    </source>
</evidence>
<dbReference type="InterPro" id="IPR010987">
    <property type="entry name" value="Glutathione-S-Trfase_C-like"/>
</dbReference>
<dbReference type="CDD" id="cd03048">
    <property type="entry name" value="GST_N_Ure2p_like"/>
    <property type="match status" value="1"/>
</dbReference>
<comment type="caution">
    <text evidence="6">The sequence shown here is derived from an EMBL/GenBank/DDBJ whole genome shotgun (WGS) entry which is preliminary data.</text>
</comment>
<sequence length="260" mass="29653">MDQASGGVDSTSPMDQGPSLDENYDVVSELQGRQGCFEGEDGSITNMSLKPITVYNHARGPNPKKLNIILEELNVPYKLIDIENPKDEEFRKINPNGRLPAIVDPNNNDLTLWESGAIAEYLVETYDKENKINATDAADKWHLKQFLHFQMSGQGPYYGQGVWFHKFHAEDVPSAKKRYLEQIDRVWSVLDELVQGKQYLLGSKLTYVDLCFVPWEFTAHSFLGDDLKAAGLDAEKKYPNYWAWYQRLLARPSVKKTYGL</sequence>
<dbReference type="PROSITE" id="PS50404">
    <property type="entry name" value="GST_NTER"/>
    <property type="match status" value="1"/>
</dbReference>
<organism evidence="6 7">
    <name type="scientific">Akanthomyces muscarius</name>
    <name type="common">Entomopathogenic fungus</name>
    <name type="synonym">Lecanicillium muscarium</name>
    <dbReference type="NCBI Taxonomy" id="2231603"/>
    <lineage>
        <taxon>Eukaryota</taxon>
        <taxon>Fungi</taxon>
        <taxon>Dikarya</taxon>
        <taxon>Ascomycota</taxon>
        <taxon>Pezizomycotina</taxon>
        <taxon>Sordariomycetes</taxon>
        <taxon>Hypocreomycetidae</taxon>
        <taxon>Hypocreales</taxon>
        <taxon>Cordycipitaceae</taxon>
        <taxon>Akanthomyces</taxon>
    </lineage>
</organism>
<dbReference type="RefSeq" id="XP_056056555.1">
    <property type="nucleotide sequence ID" value="XM_056201943.1"/>
</dbReference>
<name>A0A9W8QHR7_AKAMU</name>
<dbReference type="SFLD" id="SFLDS00019">
    <property type="entry name" value="Glutathione_Transferase_(cytos"/>
    <property type="match status" value="1"/>
</dbReference>
<dbReference type="AlphaFoldDB" id="A0A9W8QHR7"/>
<feature type="region of interest" description="Disordered" evidence="3">
    <location>
        <begin position="1"/>
        <end position="22"/>
    </location>
</feature>
<dbReference type="PANTHER" id="PTHR44051">
    <property type="entry name" value="GLUTATHIONE S-TRANSFERASE-RELATED"/>
    <property type="match status" value="1"/>
</dbReference>
<dbReference type="PROSITE" id="PS50405">
    <property type="entry name" value="GST_CTER"/>
    <property type="match status" value="1"/>
</dbReference>
<evidence type="ECO:0000256" key="2">
    <source>
        <dbReference type="RuleBase" id="RU003494"/>
    </source>
</evidence>
<dbReference type="InterPro" id="IPR004046">
    <property type="entry name" value="GST_C"/>
</dbReference>
<evidence type="ECO:0000259" key="4">
    <source>
        <dbReference type="PROSITE" id="PS50404"/>
    </source>
</evidence>
<dbReference type="InterPro" id="IPR004045">
    <property type="entry name" value="Glutathione_S-Trfase_N"/>
</dbReference>
<protein>
    <recommendedName>
        <fullName evidence="8">Glutathione S-transferase</fullName>
    </recommendedName>
</protein>
<dbReference type="Pfam" id="PF02798">
    <property type="entry name" value="GST_N"/>
    <property type="match status" value="1"/>
</dbReference>
<dbReference type="SFLD" id="SFLDG01151">
    <property type="entry name" value="Main.2:_Nu-like"/>
    <property type="match status" value="1"/>
</dbReference>
<dbReference type="Gene3D" id="1.20.1050.130">
    <property type="match status" value="1"/>
</dbReference>
<accession>A0A9W8QHR7</accession>
<dbReference type="EMBL" id="JAJHUN010000006">
    <property type="protein sequence ID" value="KAJ4158188.1"/>
    <property type="molecule type" value="Genomic_DNA"/>
</dbReference>
<evidence type="ECO:0000256" key="1">
    <source>
        <dbReference type="ARBA" id="ARBA00007409"/>
    </source>
</evidence>
<feature type="domain" description="GST N-terminal" evidence="4">
    <location>
        <begin position="50"/>
        <end position="130"/>
    </location>
</feature>
<dbReference type="InterPro" id="IPR036249">
    <property type="entry name" value="Thioredoxin-like_sf"/>
</dbReference>
<gene>
    <name evidence="6" type="ORF">LMH87_008724</name>
</gene>
<dbReference type="GeneID" id="80895883"/>
<evidence type="ECO:0000259" key="5">
    <source>
        <dbReference type="PROSITE" id="PS50405"/>
    </source>
</evidence>
<dbReference type="PANTHER" id="PTHR44051:SF3">
    <property type="entry name" value="TRANSCRIPTIONAL REGULATOR URE2"/>
    <property type="match status" value="1"/>
</dbReference>
<comment type="similarity">
    <text evidence="1 2">Belongs to the GST superfamily.</text>
</comment>
<dbReference type="SUPFAM" id="SSF47616">
    <property type="entry name" value="GST C-terminal domain-like"/>
    <property type="match status" value="1"/>
</dbReference>
<evidence type="ECO:0000256" key="3">
    <source>
        <dbReference type="SAM" id="MobiDB-lite"/>
    </source>
</evidence>
<reference evidence="6" key="1">
    <citation type="journal article" date="2023" name="Access Microbiol">
        <title>De-novo genome assembly for Akanthomyces muscarius, a biocontrol agent of insect agricultural pests.</title>
        <authorList>
            <person name="Erdos Z."/>
            <person name="Studholme D.J."/>
            <person name="Raymond B."/>
            <person name="Sharma M."/>
        </authorList>
    </citation>
    <scope>NUCLEOTIDE SEQUENCE</scope>
    <source>
        <strain evidence="6">Ve6</strain>
    </source>
</reference>
<evidence type="ECO:0000313" key="6">
    <source>
        <dbReference type="EMBL" id="KAJ4158188.1"/>
    </source>
</evidence>
<dbReference type="KEGG" id="amus:LMH87_008724"/>